<keyword evidence="3" id="KW-0808">Transferase</keyword>
<dbReference type="PROSITE" id="PS50206">
    <property type="entry name" value="RHODANESE_3"/>
    <property type="match status" value="1"/>
</dbReference>
<evidence type="ECO:0000259" key="2">
    <source>
        <dbReference type="PROSITE" id="PS50206"/>
    </source>
</evidence>
<dbReference type="PANTHER" id="PTHR43031">
    <property type="entry name" value="FAD-DEPENDENT OXIDOREDUCTASE"/>
    <property type="match status" value="1"/>
</dbReference>
<dbReference type="InterPro" id="IPR036873">
    <property type="entry name" value="Rhodanese-like_dom_sf"/>
</dbReference>
<comment type="caution">
    <text evidence="3">The sequence shown here is derived from an EMBL/GenBank/DDBJ whole genome shotgun (WGS) entry which is preliminary data.</text>
</comment>
<dbReference type="Gene3D" id="3.40.250.10">
    <property type="entry name" value="Rhodanese-like domain"/>
    <property type="match status" value="1"/>
</dbReference>
<evidence type="ECO:0000256" key="1">
    <source>
        <dbReference type="SAM" id="Coils"/>
    </source>
</evidence>
<dbReference type="InterPro" id="IPR050229">
    <property type="entry name" value="GlpE_sulfurtransferase"/>
</dbReference>
<gene>
    <name evidence="3" type="primary">pspE</name>
    <name evidence="3" type="ORF">AK812_SmicGene2083</name>
</gene>
<feature type="coiled-coil region" evidence="1">
    <location>
        <begin position="15"/>
        <end position="67"/>
    </location>
</feature>
<dbReference type="AlphaFoldDB" id="A0A1Q9F2K1"/>
<dbReference type="SMART" id="SM00450">
    <property type="entry name" value="RHOD"/>
    <property type="match status" value="1"/>
</dbReference>
<keyword evidence="4" id="KW-1185">Reference proteome</keyword>
<evidence type="ECO:0000313" key="3">
    <source>
        <dbReference type="EMBL" id="OLQ13889.1"/>
    </source>
</evidence>
<dbReference type="OrthoDB" id="566238at2759"/>
<reference evidence="3 4" key="1">
    <citation type="submission" date="2016-02" db="EMBL/GenBank/DDBJ databases">
        <title>Genome analysis of coral dinoflagellate symbionts highlights evolutionary adaptations to a symbiotic lifestyle.</title>
        <authorList>
            <person name="Aranda M."/>
            <person name="Li Y."/>
            <person name="Liew Y.J."/>
            <person name="Baumgarten S."/>
            <person name="Simakov O."/>
            <person name="Wilson M."/>
            <person name="Piel J."/>
            <person name="Ashoor H."/>
            <person name="Bougouffa S."/>
            <person name="Bajic V.B."/>
            <person name="Ryu T."/>
            <person name="Ravasi T."/>
            <person name="Bayer T."/>
            <person name="Micklem G."/>
            <person name="Kim H."/>
            <person name="Bhak J."/>
            <person name="Lajeunesse T.C."/>
            <person name="Voolstra C.R."/>
        </authorList>
    </citation>
    <scope>NUCLEOTIDE SEQUENCE [LARGE SCALE GENOMIC DNA]</scope>
    <source>
        <strain evidence="3 4">CCMP2467</strain>
    </source>
</reference>
<dbReference type="GO" id="GO:0016740">
    <property type="term" value="F:transferase activity"/>
    <property type="evidence" value="ECO:0007669"/>
    <property type="project" value="UniProtKB-KW"/>
</dbReference>
<dbReference type="Proteomes" id="UP000186817">
    <property type="component" value="Unassembled WGS sequence"/>
</dbReference>
<dbReference type="SUPFAM" id="SSF52821">
    <property type="entry name" value="Rhodanese/Cell cycle control phosphatase"/>
    <property type="match status" value="1"/>
</dbReference>
<dbReference type="Pfam" id="PF00581">
    <property type="entry name" value="Rhodanese"/>
    <property type="match status" value="1"/>
</dbReference>
<keyword evidence="1" id="KW-0175">Coiled coil</keyword>
<dbReference type="CDD" id="cd00158">
    <property type="entry name" value="RHOD"/>
    <property type="match status" value="1"/>
</dbReference>
<dbReference type="InterPro" id="IPR001763">
    <property type="entry name" value="Rhodanese-like_dom"/>
</dbReference>
<dbReference type="EMBL" id="LSRX01000022">
    <property type="protein sequence ID" value="OLQ13889.1"/>
    <property type="molecule type" value="Genomic_DNA"/>
</dbReference>
<organism evidence="3 4">
    <name type="scientific">Symbiodinium microadriaticum</name>
    <name type="common">Dinoflagellate</name>
    <name type="synonym">Zooxanthella microadriatica</name>
    <dbReference type="NCBI Taxonomy" id="2951"/>
    <lineage>
        <taxon>Eukaryota</taxon>
        <taxon>Sar</taxon>
        <taxon>Alveolata</taxon>
        <taxon>Dinophyceae</taxon>
        <taxon>Suessiales</taxon>
        <taxon>Symbiodiniaceae</taxon>
        <taxon>Symbiodinium</taxon>
    </lineage>
</organism>
<protein>
    <submittedName>
        <fullName evidence="3">Thiosulfate sulfurtransferase PspE</fullName>
    </submittedName>
</protein>
<name>A0A1Q9F2K1_SYMMI</name>
<evidence type="ECO:0000313" key="4">
    <source>
        <dbReference type="Proteomes" id="UP000186817"/>
    </source>
</evidence>
<sequence>MLPLVRPAKLPVASIDDLRAEARRLRVDLEREREEAQMARSQAQHLLDDKEAALGHMKQKANELEEATHSLRVSHRNRTELHRAPEHCQAMAHTAKPSRCCAAFALLLLCFLRMVPFATFVPASTTQALRSPRAHPAQVARHARGGEGEGDVVEQLLKPGVVLLDVRTEEEYMDGHVPGSVNIPHTEIKYRKNQLPPDTDTPMVVFCARGIRAQMAQDVLRSLGYTDVVNGMTWQAVQETMQQL</sequence>
<accession>A0A1Q9F2K1</accession>
<feature type="domain" description="Rhodanese" evidence="2">
    <location>
        <begin position="157"/>
        <end position="243"/>
    </location>
</feature>
<proteinExistence type="predicted"/>
<dbReference type="PANTHER" id="PTHR43031:SF1">
    <property type="entry name" value="PYRIDINE NUCLEOTIDE-DISULPHIDE OXIDOREDUCTASE"/>
    <property type="match status" value="1"/>
</dbReference>